<dbReference type="Pfam" id="PF04672">
    <property type="entry name" value="Methyltransf_19"/>
    <property type="match status" value="1"/>
</dbReference>
<dbReference type="InterPro" id="IPR029063">
    <property type="entry name" value="SAM-dependent_MTases_sf"/>
</dbReference>
<dbReference type="SUPFAM" id="SSF53335">
    <property type="entry name" value="S-adenosyl-L-methionine-dependent methyltransferases"/>
    <property type="match status" value="1"/>
</dbReference>
<dbReference type="EMBL" id="FZOR01000017">
    <property type="protein sequence ID" value="SNT14484.1"/>
    <property type="molecule type" value="Genomic_DNA"/>
</dbReference>
<gene>
    <name evidence="1" type="ORF">SAMN05443665_101757</name>
</gene>
<dbReference type="CDD" id="cd02440">
    <property type="entry name" value="AdoMet_MTases"/>
    <property type="match status" value="1"/>
</dbReference>
<dbReference type="PIRSF" id="PIRSF017393">
    <property type="entry name" value="MTase_SAV2177"/>
    <property type="match status" value="1"/>
</dbReference>
<dbReference type="GO" id="GO:0032259">
    <property type="term" value="P:methylation"/>
    <property type="evidence" value="ECO:0007669"/>
    <property type="project" value="UniProtKB-KW"/>
</dbReference>
<dbReference type="Gene3D" id="3.40.50.150">
    <property type="entry name" value="Vaccinia Virus protein VP39"/>
    <property type="match status" value="1"/>
</dbReference>
<dbReference type="Proteomes" id="UP000198318">
    <property type="component" value="Unassembled WGS sequence"/>
</dbReference>
<dbReference type="OrthoDB" id="3455490at2"/>
<dbReference type="AlphaFoldDB" id="A0A239KBJ8"/>
<protein>
    <submittedName>
        <fullName evidence="1">S-adenosyl methyltransferase</fullName>
    </submittedName>
</protein>
<sequence length="261" mass="28245">MTKIDQVSPHFARIFDYWLSGKDNYGIDQEVGDAVSAVLPEAVDAALHNRAFLCRAVHYLAAEAGIRQFLDIGCGMPGEDNTHEVAQRIIPQARVVYVDNDPLVLAHARALLTSSPEGSCDHVDADARDAARILTEASRTLDLGQPIAVMMLGVLNHLDDLDEAWAAVQQLLALLAPGSHLVITHPTAELHGDRVHQAMRLAMDLGCGPIVARSLDEIASFFVGLEVLEPGVVPCSRWRPDPWVDAPAVLQYCGVARKAAP</sequence>
<dbReference type="InterPro" id="IPR006764">
    <property type="entry name" value="SAM_dep_MeTrfase_SAV2177_type"/>
</dbReference>
<accession>A0A239KBJ8</accession>
<dbReference type="RefSeq" id="WP_089327372.1">
    <property type="nucleotide sequence ID" value="NZ_FZOR01000017.1"/>
</dbReference>
<evidence type="ECO:0000313" key="1">
    <source>
        <dbReference type="EMBL" id="SNT14484.1"/>
    </source>
</evidence>
<keyword evidence="2" id="KW-1185">Reference proteome</keyword>
<keyword evidence="1" id="KW-0808">Transferase</keyword>
<keyword evidence="1" id="KW-0489">Methyltransferase</keyword>
<organism evidence="1 2">
    <name type="scientific">Actinomadura meyerae</name>
    <dbReference type="NCBI Taxonomy" id="240840"/>
    <lineage>
        <taxon>Bacteria</taxon>
        <taxon>Bacillati</taxon>
        <taxon>Actinomycetota</taxon>
        <taxon>Actinomycetes</taxon>
        <taxon>Streptosporangiales</taxon>
        <taxon>Thermomonosporaceae</taxon>
        <taxon>Actinomadura</taxon>
    </lineage>
</organism>
<name>A0A239KBJ8_9ACTN</name>
<dbReference type="GO" id="GO:0008168">
    <property type="term" value="F:methyltransferase activity"/>
    <property type="evidence" value="ECO:0007669"/>
    <property type="project" value="UniProtKB-KW"/>
</dbReference>
<reference evidence="1 2" key="1">
    <citation type="submission" date="2017-06" db="EMBL/GenBank/DDBJ databases">
        <authorList>
            <person name="Kim H.J."/>
            <person name="Triplett B.A."/>
        </authorList>
    </citation>
    <scope>NUCLEOTIDE SEQUENCE [LARGE SCALE GENOMIC DNA]</scope>
    <source>
        <strain evidence="1 2">DSM 44715</strain>
    </source>
</reference>
<evidence type="ECO:0000313" key="2">
    <source>
        <dbReference type="Proteomes" id="UP000198318"/>
    </source>
</evidence>
<proteinExistence type="predicted"/>